<feature type="transmembrane region" description="Helical" evidence="1">
    <location>
        <begin position="268"/>
        <end position="287"/>
    </location>
</feature>
<evidence type="ECO:0000256" key="1">
    <source>
        <dbReference type="SAM" id="Phobius"/>
    </source>
</evidence>
<feature type="domain" description="EamA" evidence="2">
    <location>
        <begin position="14"/>
        <end position="139"/>
    </location>
</feature>
<feature type="transmembrane region" description="Helical" evidence="1">
    <location>
        <begin position="69"/>
        <end position="88"/>
    </location>
</feature>
<dbReference type="EMBL" id="CP024201">
    <property type="protein sequence ID" value="ATQ42227.1"/>
    <property type="molecule type" value="Genomic_DNA"/>
</dbReference>
<gene>
    <name evidence="3" type="ORF">CSW64_07245</name>
</gene>
<feature type="transmembrane region" description="Helical" evidence="1">
    <location>
        <begin position="148"/>
        <end position="171"/>
    </location>
</feature>
<evidence type="ECO:0000259" key="2">
    <source>
        <dbReference type="Pfam" id="PF00892"/>
    </source>
</evidence>
<dbReference type="RefSeq" id="WP_099621484.1">
    <property type="nucleotide sequence ID" value="NZ_CP024201.1"/>
</dbReference>
<proteinExistence type="predicted"/>
<organism evidence="3 4">
    <name type="scientific">Caulobacter mirabilis</name>
    <dbReference type="NCBI Taxonomy" id="69666"/>
    <lineage>
        <taxon>Bacteria</taxon>
        <taxon>Pseudomonadati</taxon>
        <taxon>Pseudomonadota</taxon>
        <taxon>Alphaproteobacteria</taxon>
        <taxon>Caulobacterales</taxon>
        <taxon>Caulobacteraceae</taxon>
        <taxon>Caulobacter</taxon>
    </lineage>
</organism>
<dbReference type="PROSITE" id="PS51257">
    <property type="entry name" value="PROKAR_LIPOPROTEIN"/>
    <property type="match status" value="1"/>
</dbReference>
<evidence type="ECO:0000313" key="3">
    <source>
        <dbReference type="EMBL" id="ATQ42227.1"/>
    </source>
</evidence>
<feature type="transmembrane region" description="Helical" evidence="1">
    <location>
        <begin position="242"/>
        <end position="262"/>
    </location>
</feature>
<feature type="transmembrane region" description="Helical" evidence="1">
    <location>
        <begin position="183"/>
        <end position="201"/>
    </location>
</feature>
<protein>
    <submittedName>
        <fullName evidence="3">EamA family transporter</fullName>
    </submittedName>
</protein>
<dbReference type="AlphaFoldDB" id="A0A2D2AWA0"/>
<keyword evidence="4" id="KW-1185">Reference proteome</keyword>
<accession>A0A2D2AWA0</accession>
<feature type="transmembrane region" description="Helical" evidence="1">
    <location>
        <begin position="12"/>
        <end position="32"/>
    </location>
</feature>
<keyword evidence="1" id="KW-0812">Transmembrane</keyword>
<keyword evidence="1" id="KW-0472">Membrane</keyword>
<sequence>MTDDTTKSRLPALAALVFGACAIGFAPIFVRLTETGPAAAGFWRLFLALPFLALMALRDGEGVKTPPSRMLLLAGLFFAADLSFWHYGVKFTSVANATVLTNLSPVIVTVCAWFLFRERPGKIFIAGLALAIVGAAVMAFTADHGQAINAPLGDVLSLFTAVWYAFYFLAMRKARQGAGASRAMFWSTLVSTPILLLVALAFGEDIIPAGPGGWWACIGLAAVHVIGQGSIAWALGRLPASIASVVVLAQPVVAAVVGWILFREILTPIQIVGGFMTLAGVVIAQRAPVQRAQ</sequence>
<feature type="transmembrane region" description="Helical" evidence="1">
    <location>
        <begin position="213"/>
        <end position="235"/>
    </location>
</feature>
<dbReference type="Pfam" id="PF00892">
    <property type="entry name" value="EamA"/>
    <property type="match status" value="2"/>
</dbReference>
<dbReference type="Proteomes" id="UP000228945">
    <property type="component" value="Chromosome"/>
</dbReference>
<dbReference type="InterPro" id="IPR000620">
    <property type="entry name" value="EamA_dom"/>
</dbReference>
<name>A0A2D2AWA0_9CAUL</name>
<keyword evidence="1" id="KW-1133">Transmembrane helix</keyword>
<dbReference type="PANTHER" id="PTHR22911">
    <property type="entry name" value="ACYL-MALONYL CONDENSING ENZYME-RELATED"/>
    <property type="match status" value="1"/>
</dbReference>
<evidence type="ECO:0000313" key="4">
    <source>
        <dbReference type="Proteomes" id="UP000228945"/>
    </source>
</evidence>
<dbReference type="PANTHER" id="PTHR22911:SF76">
    <property type="entry name" value="EAMA DOMAIN-CONTAINING PROTEIN"/>
    <property type="match status" value="1"/>
</dbReference>
<dbReference type="OrthoDB" id="8770617at2"/>
<feature type="domain" description="EamA" evidence="2">
    <location>
        <begin position="152"/>
        <end position="283"/>
    </location>
</feature>
<dbReference type="KEGG" id="cmb:CSW64_07245"/>
<dbReference type="SUPFAM" id="SSF103481">
    <property type="entry name" value="Multidrug resistance efflux transporter EmrE"/>
    <property type="match status" value="2"/>
</dbReference>
<feature type="transmembrane region" description="Helical" evidence="1">
    <location>
        <begin position="123"/>
        <end position="142"/>
    </location>
</feature>
<dbReference type="Gene3D" id="1.10.3730.20">
    <property type="match status" value="2"/>
</dbReference>
<feature type="transmembrane region" description="Helical" evidence="1">
    <location>
        <begin position="38"/>
        <end position="57"/>
    </location>
</feature>
<feature type="transmembrane region" description="Helical" evidence="1">
    <location>
        <begin position="94"/>
        <end position="116"/>
    </location>
</feature>
<reference evidence="3 4" key="1">
    <citation type="submission" date="2017-10" db="EMBL/GenBank/DDBJ databases">
        <title>Genome sequence of Caulobacter mirabilis FWC38.</title>
        <authorList>
            <person name="Fiebig A."/>
            <person name="Crosson S."/>
        </authorList>
    </citation>
    <scope>NUCLEOTIDE SEQUENCE [LARGE SCALE GENOMIC DNA]</scope>
    <source>
        <strain evidence="3 4">FWC 38</strain>
    </source>
</reference>
<dbReference type="GO" id="GO:0016020">
    <property type="term" value="C:membrane"/>
    <property type="evidence" value="ECO:0007669"/>
    <property type="project" value="InterPro"/>
</dbReference>
<dbReference type="InterPro" id="IPR037185">
    <property type="entry name" value="EmrE-like"/>
</dbReference>